<evidence type="ECO:0000256" key="9">
    <source>
        <dbReference type="SAM" id="MobiDB-lite"/>
    </source>
</evidence>
<evidence type="ECO:0000256" key="5">
    <source>
        <dbReference type="ARBA" id="ARBA00023015"/>
    </source>
</evidence>
<dbReference type="GO" id="GO:0006357">
    <property type="term" value="P:regulation of transcription by RNA polymerase II"/>
    <property type="evidence" value="ECO:0007669"/>
    <property type="project" value="TreeGrafter"/>
</dbReference>
<comment type="caution">
    <text evidence="11">The sequence shown here is derived from an EMBL/GenBank/DDBJ whole genome shotgun (WGS) entry which is preliminary data.</text>
</comment>
<protein>
    <recommendedName>
        <fullName evidence="10">C2H2-type domain-containing protein</fullName>
    </recommendedName>
</protein>
<keyword evidence="5" id="KW-0805">Transcription regulation</keyword>
<dbReference type="Pfam" id="PF00096">
    <property type="entry name" value="zf-C2H2"/>
    <property type="match status" value="2"/>
</dbReference>
<evidence type="ECO:0000256" key="8">
    <source>
        <dbReference type="PROSITE-ProRule" id="PRU00042"/>
    </source>
</evidence>
<feature type="domain" description="C2H2-type" evidence="10">
    <location>
        <begin position="106"/>
        <end position="134"/>
    </location>
</feature>
<evidence type="ECO:0000256" key="1">
    <source>
        <dbReference type="ARBA" id="ARBA00004123"/>
    </source>
</evidence>
<sequence>MFCIDIEPERSIGTQESLSKSPTQTRKTKKKKKEKKMTIDKPEIKYQCEECNKVFKSNRNLKEHITGVHVKPFACPYEICQITNKRFGQKRFLRAHIERFHLKVREECPFCNNSFFDKKCLKKHIDETHLQLKPYSCSICQKLFARLHFLYYVLVVTEKNICANVLNRKESLQIHWSSHYCSKENICSYCGSVFVHKKNLQRHIATCQK</sequence>
<reference evidence="11 12" key="1">
    <citation type="journal article" date="2013" name="Curr. Biol.">
        <title>The Genome of the Foraminiferan Reticulomyxa filosa.</title>
        <authorList>
            <person name="Glockner G."/>
            <person name="Hulsmann N."/>
            <person name="Schleicher M."/>
            <person name="Noegel A.A."/>
            <person name="Eichinger L."/>
            <person name="Gallinger C."/>
            <person name="Pawlowski J."/>
            <person name="Sierra R."/>
            <person name="Euteneuer U."/>
            <person name="Pillet L."/>
            <person name="Moustafa A."/>
            <person name="Platzer M."/>
            <person name="Groth M."/>
            <person name="Szafranski K."/>
            <person name="Schliwa M."/>
        </authorList>
    </citation>
    <scope>NUCLEOTIDE SEQUENCE [LARGE SCALE GENOMIC DNA]</scope>
</reference>
<evidence type="ECO:0000259" key="10">
    <source>
        <dbReference type="PROSITE" id="PS50157"/>
    </source>
</evidence>
<dbReference type="PANTHER" id="PTHR46179">
    <property type="entry name" value="ZINC FINGER PROTEIN"/>
    <property type="match status" value="1"/>
</dbReference>
<evidence type="ECO:0000256" key="2">
    <source>
        <dbReference type="ARBA" id="ARBA00022723"/>
    </source>
</evidence>
<accession>X6N564</accession>
<evidence type="ECO:0000256" key="3">
    <source>
        <dbReference type="ARBA" id="ARBA00022771"/>
    </source>
</evidence>
<dbReference type="PROSITE" id="PS00028">
    <property type="entry name" value="ZINC_FINGER_C2H2_1"/>
    <property type="match status" value="2"/>
</dbReference>
<keyword evidence="12" id="KW-1185">Reference proteome</keyword>
<dbReference type="Proteomes" id="UP000023152">
    <property type="component" value="Unassembled WGS sequence"/>
</dbReference>
<dbReference type="SUPFAM" id="SSF57667">
    <property type="entry name" value="beta-beta-alpha zinc fingers"/>
    <property type="match status" value="3"/>
</dbReference>
<dbReference type="InterPro" id="IPR051061">
    <property type="entry name" value="Zinc_finger_trans_reg"/>
</dbReference>
<dbReference type="AlphaFoldDB" id="X6N564"/>
<evidence type="ECO:0000256" key="7">
    <source>
        <dbReference type="ARBA" id="ARBA00023242"/>
    </source>
</evidence>
<proteinExistence type="predicted"/>
<keyword evidence="6" id="KW-0804">Transcription</keyword>
<dbReference type="OrthoDB" id="8918594at2759"/>
<dbReference type="InterPro" id="IPR013087">
    <property type="entry name" value="Znf_C2H2_type"/>
</dbReference>
<dbReference type="SMART" id="SM00355">
    <property type="entry name" value="ZnF_C2H2"/>
    <property type="match status" value="4"/>
</dbReference>
<comment type="subcellular location">
    <subcellularLocation>
        <location evidence="1">Nucleus</location>
    </subcellularLocation>
</comment>
<keyword evidence="3 8" id="KW-0863">Zinc-finger</keyword>
<dbReference type="EMBL" id="ASPP01011870">
    <property type="protein sequence ID" value="ETO21186.1"/>
    <property type="molecule type" value="Genomic_DNA"/>
</dbReference>
<name>X6N564_RETFI</name>
<dbReference type="PROSITE" id="PS50157">
    <property type="entry name" value="ZINC_FINGER_C2H2_2"/>
    <property type="match status" value="2"/>
</dbReference>
<dbReference type="Gene3D" id="3.30.160.60">
    <property type="entry name" value="Classic Zinc Finger"/>
    <property type="match status" value="4"/>
</dbReference>
<keyword evidence="2" id="KW-0479">Metal-binding</keyword>
<dbReference type="InterPro" id="IPR036236">
    <property type="entry name" value="Znf_C2H2_sf"/>
</dbReference>
<feature type="region of interest" description="Disordered" evidence="9">
    <location>
        <begin position="1"/>
        <end position="36"/>
    </location>
</feature>
<evidence type="ECO:0000313" key="12">
    <source>
        <dbReference type="Proteomes" id="UP000023152"/>
    </source>
</evidence>
<dbReference type="OMA" id="CSKENIC"/>
<dbReference type="GO" id="GO:0008270">
    <property type="term" value="F:zinc ion binding"/>
    <property type="evidence" value="ECO:0007669"/>
    <property type="project" value="UniProtKB-KW"/>
</dbReference>
<dbReference type="PANTHER" id="PTHR46179:SF13">
    <property type="entry name" value="C2H2-TYPE DOMAIN-CONTAINING PROTEIN"/>
    <property type="match status" value="1"/>
</dbReference>
<feature type="compositionally biased region" description="Basic residues" evidence="9">
    <location>
        <begin position="26"/>
        <end position="35"/>
    </location>
</feature>
<organism evidence="11 12">
    <name type="scientific">Reticulomyxa filosa</name>
    <dbReference type="NCBI Taxonomy" id="46433"/>
    <lineage>
        <taxon>Eukaryota</taxon>
        <taxon>Sar</taxon>
        <taxon>Rhizaria</taxon>
        <taxon>Retaria</taxon>
        <taxon>Foraminifera</taxon>
        <taxon>Monothalamids</taxon>
        <taxon>Reticulomyxidae</taxon>
        <taxon>Reticulomyxa</taxon>
    </lineage>
</organism>
<dbReference type="GO" id="GO:0005634">
    <property type="term" value="C:nucleus"/>
    <property type="evidence" value="ECO:0007669"/>
    <property type="project" value="UniProtKB-SubCell"/>
</dbReference>
<evidence type="ECO:0000256" key="4">
    <source>
        <dbReference type="ARBA" id="ARBA00022833"/>
    </source>
</evidence>
<keyword evidence="7" id="KW-0539">Nucleus</keyword>
<keyword evidence="4" id="KW-0862">Zinc</keyword>
<feature type="domain" description="C2H2-type" evidence="10">
    <location>
        <begin position="46"/>
        <end position="69"/>
    </location>
</feature>
<evidence type="ECO:0000313" key="11">
    <source>
        <dbReference type="EMBL" id="ETO21186.1"/>
    </source>
</evidence>
<gene>
    <name evidence="11" type="ORF">RFI_16018</name>
</gene>
<evidence type="ECO:0000256" key="6">
    <source>
        <dbReference type="ARBA" id="ARBA00023163"/>
    </source>
</evidence>